<dbReference type="PANTHER" id="PTHR11455:SF9">
    <property type="entry name" value="CRYPTOCHROME CIRCADIAN CLOCK 5 ISOFORM X1"/>
    <property type="match status" value="1"/>
</dbReference>
<name>A0A841HLT9_9GAMM</name>
<feature type="binding site" evidence="12">
    <location>
        <begin position="373"/>
        <end position="375"/>
    </location>
    <ligand>
        <name>FAD</name>
        <dbReference type="ChEBI" id="CHEBI:57692"/>
    </ligand>
</feature>
<dbReference type="GO" id="GO:0003677">
    <property type="term" value="F:DNA binding"/>
    <property type="evidence" value="ECO:0007669"/>
    <property type="project" value="TreeGrafter"/>
</dbReference>
<comment type="similarity">
    <text evidence="14">Belongs to the DNA photolyase family.</text>
</comment>
<keyword evidence="7 14" id="KW-0157">Chromophore</keyword>
<dbReference type="Pfam" id="PF03441">
    <property type="entry name" value="FAD_binding_7"/>
    <property type="match status" value="1"/>
</dbReference>
<dbReference type="Gene3D" id="3.40.50.620">
    <property type="entry name" value="HUPs"/>
    <property type="match status" value="1"/>
</dbReference>
<organism evidence="17 18">
    <name type="scientific">Povalibacter uvarum</name>
    <dbReference type="NCBI Taxonomy" id="732238"/>
    <lineage>
        <taxon>Bacteria</taxon>
        <taxon>Pseudomonadati</taxon>
        <taxon>Pseudomonadota</taxon>
        <taxon>Gammaproteobacteria</taxon>
        <taxon>Steroidobacterales</taxon>
        <taxon>Steroidobacteraceae</taxon>
        <taxon>Povalibacter</taxon>
    </lineage>
</organism>
<dbReference type="EC" id="4.1.99.3" evidence="3"/>
<dbReference type="GO" id="GO:0009416">
    <property type="term" value="P:response to light stimulus"/>
    <property type="evidence" value="ECO:0007669"/>
    <property type="project" value="TreeGrafter"/>
</dbReference>
<dbReference type="GO" id="GO:0071949">
    <property type="term" value="F:FAD binding"/>
    <property type="evidence" value="ECO:0007669"/>
    <property type="project" value="TreeGrafter"/>
</dbReference>
<evidence type="ECO:0000256" key="13">
    <source>
        <dbReference type="PIRSR" id="PIRSR602081-2"/>
    </source>
</evidence>
<feature type="compositionally biased region" description="Basic and acidic residues" evidence="15">
    <location>
        <begin position="225"/>
        <end position="236"/>
    </location>
</feature>
<dbReference type="Gene3D" id="1.10.579.10">
    <property type="entry name" value="DNA Cyclobutane Dipyrimidine Photolyase, subunit A, domain 3"/>
    <property type="match status" value="1"/>
</dbReference>
<dbReference type="RefSeq" id="WP_184332098.1">
    <property type="nucleotide sequence ID" value="NZ_JACHHZ010000003.1"/>
</dbReference>
<evidence type="ECO:0000256" key="1">
    <source>
        <dbReference type="ARBA" id="ARBA00001932"/>
    </source>
</evidence>
<dbReference type="InterPro" id="IPR036134">
    <property type="entry name" value="Crypto/Photolyase_FAD-like_sf"/>
</dbReference>
<keyword evidence="18" id="KW-1185">Reference proteome</keyword>
<dbReference type="FunFam" id="1.10.579.10:FF:000003">
    <property type="entry name" value="Deoxyribodipyrimidine photo-lyase"/>
    <property type="match status" value="1"/>
</dbReference>
<comment type="cofactor">
    <cofactor evidence="12">
        <name>FAD</name>
        <dbReference type="ChEBI" id="CHEBI:57692"/>
    </cofactor>
    <text evidence="12">Binds 1 FAD per subunit.</text>
</comment>
<comment type="similarity">
    <text evidence="2">Belongs to the DNA photolyase class-1 family.</text>
</comment>
<dbReference type="InterPro" id="IPR036155">
    <property type="entry name" value="Crypto/Photolyase_N_sf"/>
</dbReference>
<feature type="region of interest" description="Disordered" evidence="15">
    <location>
        <begin position="225"/>
        <end position="244"/>
    </location>
</feature>
<dbReference type="InterPro" id="IPR002081">
    <property type="entry name" value="Cryptochrome/DNA_photolyase_1"/>
</dbReference>
<dbReference type="GO" id="GO:0000719">
    <property type="term" value="P:photoreactive repair"/>
    <property type="evidence" value="ECO:0007669"/>
    <property type="project" value="UniProtKB-ARBA"/>
</dbReference>
<comment type="cofactor">
    <cofactor evidence="1">
        <name>(6R)-5,10-methylene-5,6,7,8-tetrahydrofolate</name>
        <dbReference type="ChEBI" id="CHEBI:15636"/>
    </cofactor>
</comment>
<gene>
    <name evidence="17" type="ORF">HNQ60_002445</name>
</gene>
<evidence type="ECO:0000256" key="15">
    <source>
        <dbReference type="SAM" id="MobiDB-lite"/>
    </source>
</evidence>
<dbReference type="SUPFAM" id="SSF48173">
    <property type="entry name" value="Cryptochrome/photolyase FAD-binding domain"/>
    <property type="match status" value="1"/>
</dbReference>
<evidence type="ECO:0000313" key="17">
    <source>
        <dbReference type="EMBL" id="MBB6093564.1"/>
    </source>
</evidence>
<evidence type="ECO:0000256" key="9">
    <source>
        <dbReference type="ARBA" id="ARBA00033999"/>
    </source>
</evidence>
<evidence type="ECO:0000256" key="8">
    <source>
        <dbReference type="ARBA" id="ARBA00031671"/>
    </source>
</evidence>
<evidence type="ECO:0000256" key="14">
    <source>
        <dbReference type="RuleBase" id="RU004182"/>
    </source>
</evidence>
<dbReference type="GO" id="GO:0003904">
    <property type="term" value="F:deoxyribodipyrimidine photo-lyase activity"/>
    <property type="evidence" value="ECO:0007669"/>
    <property type="project" value="UniProtKB-EC"/>
</dbReference>
<evidence type="ECO:0000256" key="7">
    <source>
        <dbReference type="ARBA" id="ARBA00022991"/>
    </source>
</evidence>
<keyword evidence="17" id="KW-0456">Lyase</keyword>
<dbReference type="Gene3D" id="1.25.40.80">
    <property type="match status" value="1"/>
</dbReference>
<dbReference type="PROSITE" id="PS00394">
    <property type="entry name" value="DNA_PHOTOLYASES_1_1"/>
    <property type="match status" value="1"/>
</dbReference>
<dbReference type="Pfam" id="PF00875">
    <property type="entry name" value="DNA_photolyase"/>
    <property type="match status" value="1"/>
</dbReference>
<sequence length="478" mass="54245">MKSHRTAIVWFRRDLRLTDNPALRCAAEQATHVIPVFIHSPDEEGEWAPGAASCWWLHHSLSALDADLRGRGSRLIVRQGSALSSLRQLIRDTGATLVTWNRLYEPAIVARDTAIKTALGDSGIEAESHNAALLLEPWAIKNVQQQPYRVFTPFWRAAVAKLDGLPSPRPAPRRIPGPEDWPASTPLSKLDLLPKIRWDAGLAERWQPGEAGALEQLDSFADEADRYSTARDRPDESGTSSLSPHLHFGEIGPRQIFAQLHLLSPSSDSLATYAREIGWREFAHHLLFHFPHTATKPLDVRFERWSWQRSRKPLAAWQRGLTGIPIVDAGMRELWHTGWMHNRVRMIVASFLTKNLQTHWLQGARWFWDTLVDADLANNTLGWQWTAGCGADAAPYYRIFNPVLQAEKFDPHRHYIRRWVPEIAALPDRFVHQPWSAPEPVLEQSGVKLGKSYPKPIVDLRESREQALAAYEAMKTLP</sequence>
<protein>
    <recommendedName>
        <fullName evidence="4">Deoxyribodipyrimidine photo-lyase</fullName>
        <ecNumber evidence="3">4.1.99.3</ecNumber>
    </recommendedName>
    <alternativeName>
        <fullName evidence="8">DNA photolyase</fullName>
    </alternativeName>
    <alternativeName>
        <fullName evidence="11">Photoreactivating enzyme</fullName>
    </alternativeName>
</protein>
<feature type="site" description="Electron transfer via tryptophanyl radical" evidence="13">
    <location>
        <position position="307"/>
    </location>
</feature>
<dbReference type="InterPro" id="IPR018394">
    <property type="entry name" value="DNA_photolyase_1_CS_C"/>
</dbReference>
<comment type="catalytic activity">
    <reaction evidence="9">
        <text>cyclobutadipyrimidine (in DNA) = 2 pyrimidine residues (in DNA).</text>
        <dbReference type="EC" id="4.1.99.3"/>
    </reaction>
</comment>
<dbReference type="PANTHER" id="PTHR11455">
    <property type="entry name" value="CRYPTOCHROME"/>
    <property type="match status" value="1"/>
</dbReference>
<evidence type="ECO:0000256" key="12">
    <source>
        <dbReference type="PIRSR" id="PIRSR602081-1"/>
    </source>
</evidence>
<dbReference type="InterPro" id="IPR005101">
    <property type="entry name" value="Cryptochr/Photolyase_FAD-bd"/>
</dbReference>
<keyword evidence="6 12" id="KW-0274">FAD</keyword>
<dbReference type="AlphaFoldDB" id="A0A841HLT9"/>
<evidence type="ECO:0000256" key="4">
    <source>
        <dbReference type="ARBA" id="ARBA00014046"/>
    </source>
</evidence>
<reference evidence="17 18" key="1">
    <citation type="submission" date="2020-08" db="EMBL/GenBank/DDBJ databases">
        <title>Genomic Encyclopedia of Type Strains, Phase IV (KMG-IV): sequencing the most valuable type-strain genomes for metagenomic binning, comparative biology and taxonomic classification.</title>
        <authorList>
            <person name="Goeker M."/>
        </authorList>
    </citation>
    <scope>NUCLEOTIDE SEQUENCE [LARGE SCALE GENOMIC DNA]</scope>
    <source>
        <strain evidence="17 18">DSM 26723</strain>
    </source>
</reference>
<dbReference type="InterPro" id="IPR006050">
    <property type="entry name" value="DNA_photolyase_N"/>
</dbReference>
<feature type="binding site" evidence="12">
    <location>
        <position position="273"/>
    </location>
    <ligand>
        <name>FAD</name>
        <dbReference type="ChEBI" id="CHEBI:57692"/>
    </ligand>
</feature>
<evidence type="ECO:0000256" key="2">
    <source>
        <dbReference type="ARBA" id="ARBA00005862"/>
    </source>
</evidence>
<dbReference type="SUPFAM" id="SSF52425">
    <property type="entry name" value="Cryptochrome/photolyase, N-terminal domain"/>
    <property type="match status" value="1"/>
</dbReference>
<evidence type="ECO:0000256" key="3">
    <source>
        <dbReference type="ARBA" id="ARBA00013149"/>
    </source>
</evidence>
<comment type="caution">
    <text evidence="17">The sequence shown here is derived from an EMBL/GenBank/DDBJ whole genome shotgun (WGS) entry which is preliminary data.</text>
</comment>
<feature type="binding site" evidence="12">
    <location>
        <position position="227"/>
    </location>
    <ligand>
        <name>FAD</name>
        <dbReference type="ChEBI" id="CHEBI:57692"/>
    </ligand>
</feature>
<feature type="binding site" evidence="12">
    <location>
        <begin position="239"/>
        <end position="243"/>
    </location>
    <ligand>
        <name>FAD</name>
        <dbReference type="ChEBI" id="CHEBI:57692"/>
    </ligand>
</feature>
<evidence type="ECO:0000313" key="18">
    <source>
        <dbReference type="Proteomes" id="UP000588068"/>
    </source>
</evidence>
<feature type="site" description="Electron transfer via tryptophanyl radical" evidence="13">
    <location>
        <position position="383"/>
    </location>
</feature>
<dbReference type="InterPro" id="IPR014729">
    <property type="entry name" value="Rossmann-like_a/b/a_fold"/>
</dbReference>
<keyword evidence="5 12" id="KW-0285">Flavoprotein</keyword>
<evidence type="ECO:0000256" key="5">
    <source>
        <dbReference type="ARBA" id="ARBA00022630"/>
    </source>
</evidence>
<evidence type="ECO:0000256" key="6">
    <source>
        <dbReference type="ARBA" id="ARBA00022827"/>
    </source>
</evidence>
<proteinExistence type="inferred from homology"/>
<accession>A0A841HLT9</accession>
<dbReference type="Proteomes" id="UP000588068">
    <property type="component" value="Unassembled WGS sequence"/>
</dbReference>
<dbReference type="PRINTS" id="PR00147">
    <property type="entry name" value="DNAPHOTLYASE"/>
</dbReference>
<feature type="domain" description="Photolyase/cryptochrome alpha/beta" evidence="16">
    <location>
        <begin position="5"/>
        <end position="134"/>
    </location>
</feature>
<evidence type="ECO:0000256" key="11">
    <source>
        <dbReference type="ARBA" id="ARBA00083107"/>
    </source>
</evidence>
<dbReference type="PROSITE" id="PS51645">
    <property type="entry name" value="PHR_CRY_ALPHA_BETA"/>
    <property type="match status" value="1"/>
</dbReference>
<evidence type="ECO:0000256" key="10">
    <source>
        <dbReference type="ARBA" id="ARBA00059220"/>
    </source>
</evidence>
<comment type="function">
    <text evidence="10">Involved in repair of UV radiation-induced DNA damage. Catalyzes the light-dependent monomerization (300-600 nm) of cyclobutyl pyrimidine dimers (in cis-syn configuration), which are formed between adjacent bases on the same DNA strand upon exposure to ultraviolet radiation.</text>
</comment>
<evidence type="ECO:0000259" key="16">
    <source>
        <dbReference type="PROSITE" id="PS51645"/>
    </source>
</evidence>
<feature type="site" description="Electron transfer via tryptophanyl radical" evidence="13">
    <location>
        <position position="360"/>
    </location>
</feature>
<dbReference type="EMBL" id="JACHHZ010000003">
    <property type="protein sequence ID" value="MBB6093564.1"/>
    <property type="molecule type" value="Genomic_DNA"/>
</dbReference>